<dbReference type="Gene3D" id="3.30.420.10">
    <property type="entry name" value="Ribonuclease H-like superfamily/Ribonuclease H"/>
    <property type="match status" value="1"/>
</dbReference>
<feature type="non-terminal residue" evidence="2">
    <location>
        <position position="171"/>
    </location>
</feature>
<gene>
    <name evidence="2" type="ORF">BO225_11785</name>
</gene>
<dbReference type="Pfam" id="PF00665">
    <property type="entry name" value="rve"/>
    <property type="match status" value="1"/>
</dbReference>
<sequence>IPGLPKLYLSSIVDLYDRSIVSYKLSLRNDSRLVDETLKLALKNNPGHVGMFHSDRGFQNTRPVFQKRLEYLGIQQSMSRVGHCIDNGPMESIQGILKDMLKILYPNIETIAQVRKSVKETINYYMNEYPQERFHGLTASEVREAAKATDEPVLYPIKENKRIKKYWEGID</sequence>
<keyword evidence="3" id="KW-1185">Reference proteome</keyword>
<feature type="domain" description="Integrase catalytic" evidence="1">
    <location>
        <begin position="1"/>
        <end position="147"/>
    </location>
</feature>
<reference evidence="2 3" key="1">
    <citation type="submission" date="2016-11" db="EMBL/GenBank/DDBJ databases">
        <title>Description of two novel members of the family Erysipelotrichaceae: Ileibacterium lipovorans gen. nov., sp. nov. and Dubosiella newyorkensis, gen. nov., sp. nov.</title>
        <authorList>
            <person name="Cox L.M."/>
            <person name="Sohn J."/>
            <person name="Tyrrell K.L."/>
            <person name="Citron D.M."/>
            <person name="Lawson P.A."/>
            <person name="Patel N.B."/>
            <person name="Iizumi T."/>
            <person name="Perez-Perez G.I."/>
            <person name="Goldstein E.J."/>
            <person name="Blaser M.J."/>
        </authorList>
    </citation>
    <scope>NUCLEOTIDE SEQUENCE [LARGE SCALE GENOMIC DNA]</scope>
    <source>
        <strain evidence="2 3">NYU-BL-A4</strain>
    </source>
</reference>
<evidence type="ECO:0000313" key="3">
    <source>
        <dbReference type="Proteomes" id="UP000186705"/>
    </source>
</evidence>
<dbReference type="GO" id="GO:0015074">
    <property type="term" value="P:DNA integration"/>
    <property type="evidence" value="ECO:0007669"/>
    <property type="project" value="InterPro"/>
</dbReference>
<evidence type="ECO:0000313" key="2">
    <source>
        <dbReference type="EMBL" id="OLU43656.1"/>
    </source>
</evidence>
<organism evidence="2 3">
    <name type="scientific">Dubosiella newyorkensis</name>
    <dbReference type="NCBI Taxonomy" id="1862672"/>
    <lineage>
        <taxon>Bacteria</taxon>
        <taxon>Bacillati</taxon>
        <taxon>Bacillota</taxon>
        <taxon>Erysipelotrichia</taxon>
        <taxon>Erysipelotrichales</taxon>
        <taxon>Erysipelotrichaceae</taxon>
        <taxon>Dubosiella</taxon>
    </lineage>
</organism>
<dbReference type="SUPFAM" id="SSF53098">
    <property type="entry name" value="Ribonuclease H-like"/>
    <property type="match status" value="1"/>
</dbReference>
<dbReference type="EMBL" id="MPKA01000147">
    <property type="protein sequence ID" value="OLU43656.1"/>
    <property type="molecule type" value="Genomic_DNA"/>
</dbReference>
<dbReference type="InterPro" id="IPR036397">
    <property type="entry name" value="RNaseH_sf"/>
</dbReference>
<dbReference type="PANTHER" id="PTHR46889:SF4">
    <property type="entry name" value="TRANSPOSASE INSO FOR INSERTION SEQUENCE ELEMENT IS911B-RELATED"/>
    <property type="match status" value="1"/>
</dbReference>
<dbReference type="GO" id="GO:0003676">
    <property type="term" value="F:nucleic acid binding"/>
    <property type="evidence" value="ECO:0007669"/>
    <property type="project" value="InterPro"/>
</dbReference>
<dbReference type="InterPro" id="IPR012337">
    <property type="entry name" value="RNaseH-like_sf"/>
</dbReference>
<dbReference type="RefSeq" id="WP_158023847.1">
    <property type="nucleotide sequence ID" value="NZ_MPKA01000147.1"/>
</dbReference>
<dbReference type="InterPro" id="IPR001584">
    <property type="entry name" value="Integrase_cat-core"/>
</dbReference>
<evidence type="ECO:0000259" key="1">
    <source>
        <dbReference type="PROSITE" id="PS50994"/>
    </source>
</evidence>
<accession>A0A1U7NJI6</accession>
<name>A0A1U7NJI6_9FIRM</name>
<dbReference type="AlphaFoldDB" id="A0A1U7NJI6"/>
<protein>
    <recommendedName>
        <fullName evidence="1">Integrase catalytic domain-containing protein</fullName>
    </recommendedName>
</protein>
<dbReference type="InterPro" id="IPR050900">
    <property type="entry name" value="Transposase_IS3/IS150/IS904"/>
</dbReference>
<dbReference type="Proteomes" id="UP000186705">
    <property type="component" value="Unassembled WGS sequence"/>
</dbReference>
<feature type="non-terminal residue" evidence="2">
    <location>
        <position position="1"/>
    </location>
</feature>
<comment type="caution">
    <text evidence="2">The sequence shown here is derived from an EMBL/GenBank/DDBJ whole genome shotgun (WGS) entry which is preliminary data.</text>
</comment>
<dbReference type="GeneID" id="78276609"/>
<dbReference type="PANTHER" id="PTHR46889">
    <property type="entry name" value="TRANSPOSASE INSF FOR INSERTION SEQUENCE IS3B-RELATED"/>
    <property type="match status" value="1"/>
</dbReference>
<proteinExistence type="predicted"/>
<dbReference type="PROSITE" id="PS50994">
    <property type="entry name" value="INTEGRASE"/>
    <property type="match status" value="1"/>
</dbReference>
<dbReference type="STRING" id="1862672.BO225_11785"/>
<dbReference type="OrthoDB" id="9781005at2"/>